<organism evidence="2">
    <name type="scientific">Phyllostachys edulis</name>
    <name type="common">Tortoise shell bamboo</name>
    <name type="synonym">Bambusa edulis</name>
    <dbReference type="NCBI Taxonomy" id="38705"/>
    <lineage>
        <taxon>Eukaryota</taxon>
        <taxon>Viridiplantae</taxon>
        <taxon>Streptophyta</taxon>
        <taxon>Embryophyta</taxon>
        <taxon>Tracheophyta</taxon>
        <taxon>Spermatophyta</taxon>
        <taxon>Magnoliopsida</taxon>
        <taxon>Liliopsida</taxon>
        <taxon>Poales</taxon>
        <taxon>Poaceae</taxon>
        <taxon>BOP clade</taxon>
        <taxon>Bambusoideae</taxon>
        <taxon>Arundinarodae</taxon>
        <taxon>Arundinarieae</taxon>
        <taxon>Arundinariinae</taxon>
        <taxon>Phyllostachys</taxon>
    </lineage>
</organism>
<accession>D3IVQ3</accession>
<name>D3IVQ3_PHYED</name>
<dbReference type="EMBL" id="GQ252881">
    <property type="protein sequence ID" value="ADB85393.1"/>
    <property type="molecule type" value="Genomic_DNA"/>
</dbReference>
<evidence type="ECO:0000313" key="2">
    <source>
        <dbReference type="EMBL" id="ADB85393.1"/>
    </source>
</evidence>
<feature type="region of interest" description="Disordered" evidence="1">
    <location>
        <begin position="92"/>
        <end position="131"/>
    </location>
</feature>
<reference evidence="2" key="1">
    <citation type="journal article" date="2010" name="J. Integr. Plant Biol.">
        <title>Insights into the bamboo genome: syntenic relationships to rice and sorghum.</title>
        <authorList>
            <person name="Gui Y.J."/>
            <person name="Zhou Y."/>
            <person name="Wang Y."/>
            <person name="Wang S."/>
            <person name="Wang S.Y."/>
            <person name="Hu Y."/>
            <person name="Bo S.P."/>
            <person name="Chen H."/>
            <person name="Zhou C.P."/>
            <person name="Ma N.X."/>
            <person name="Zhang T.Z."/>
            <person name="Fan L.J."/>
        </authorList>
    </citation>
    <scope>NUCLEOTIDE SEQUENCE</scope>
    <source>
        <tissue evidence="2">Shoot</tissue>
    </source>
</reference>
<evidence type="ECO:0000256" key="1">
    <source>
        <dbReference type="SAM" id="MobiDB-lite"/>
    </source>
</evidence>
<proteinExistence type="predicted"/>
<feature type="compositionally biased region" description="Basic and acidic residues" evidence="1">
    <location>
        <begin position="104"/>
        <end position="131"/>
    </location>
</feature>
<protein>
    <submittedName>
        <fullName evidence="2">Uncharacterized protein</fullName>
    </submittedName>
</protein>
<dbReference type="AlphaFoldDB" id="D3IVQ3"/>
<sequence>MILEIQITRIGARTKENELSKVLKSHGRKEVDYLVERGSTGRKEVNYTTWSEGGSTTRHGQKEEFDYSTWSKEGFDCSARSKGGFACSMWSKGQEIEQGTESSPRPRERLEKVDGRRTAEGKLAVEGEEGR</sequence>